<feature type="compositionally biased region" description="Pro residues" evidence="2">
    <location>
        <begin position="16"/>
        <end position="34"/>
    </location>
</feature>
<dbReference type="Pfam" id="PF02195">
    <property type="entry name" value="ParB_N"/>
    <property type="match status" value="1"/>
</dbReference>
<dbReference type="NCBIfam" id="TIGR03454">
    <property type="entry name" value="partition_RepB"/>
    <property type="match status" value="1"/>
</dbReference>
<feature type="domain" description="ParB-like N-terminal" evidence="3">
    <location>
        <begin position="113"/>
        <end position="205"/>
    </location>
</feature>
<dbReference type="Gene3D" id="1.10.10.2830">
    <property type="match status" value="1"/>
</dbReference>
<reference evidence="4 5" key="1">
    <citation type="submission" date="2018-04" db="EMBL/GenBank/DDBJ databases">
        <title>Methylobacterium sp. PR1016A genome.</title>
        <authorList>
            <person name="Park W."/>
        </authorList>
    </citation>
    <scope>NUCLEOTIDE SEQUENCE [LARGE SCALE GENOMIC DNA]</scope>
    <source>
        <strain evidence="4 5">PR1016A</strain>
    </source>
</reference>
<feature type="compositionally biased region" description="Basic and acidic residues" evidence="2">
    <location>
        <begin position="58"/>
        <end position="82"/>
    </location>
</feature>
<evidence type="ECO:0000313" key="5">
    <source>
        <dbReference type="Proteomes" id="UP000244755"/>
    </source>
</evidence>
<dbReference type="RefSeq" id="WP_099954197.1">
    <property type="nucleotide sequence ID" value="NZ_CP028843.1"/>
</dbReference>
<organism evidence="4 5">
    <name type="scientific">Methylobacterium currus</name>
    <dbReference type="NCBI Taxonomy" id="2051553"/>
    <lineage>
        <taxon>Bacteria</taxon>
        <taxon>Pseudomonadati</taxon>
        <taxon>Pseudomonadota</taxon>
        <taxon>Alphaproteobacteria</taxon>
        <taxon>Hyphomicrobiales</taxon>
        <taxon>Methylobacteriaceae</taxon>
        <taxon>Methylobacterium</taxon>
    </lineage>
</organism>
<evidence type="ECO:0000313" key="4">
    <source>
        <dbReference type="EMBL" id="AWB22363.1"/>
    </source>
</evidence>
<dbReference type="SUPFAM" id="SSF109709">
    <property type="entry name" value="KorB DNA-binding domain-like"/>
    <property type="match status" value="1"/>
</dbReference>
<name>A0A2R4WLF2_9HYPH</name>
<dbReference type="PANTHER" id="PTHR33375">
    <property type="entry name" value="CHROMOSOME-PARTITIONING PROTEIN PARB-RELATED"/>
    <property type="match status" value="1"/>
</dbReference>
<proteinExistence type="inferred from homology"/>
<dbReference type="OrthoDB" id="7908920at2"/>
<dbReference type="InterPro" id="IPR003115">
    <property type="entry name" value="ParB_N"/>
</dbReference>
<dbReference type="SMART" id="SM00470">
    <property type="entry name" value="ParB"/>
    <property type="match status" value="1"/>
</dbReference>
<dbReference type="EMBL" id="CP028843">
    <property type="protein sequence ID" value="AWB22363.1"/>
    <property type="molecule type" value="Genomic_DNA"/>
</dbReference>
<evidence type="ECO:0000256" key="1">
    <source>
        <dbReference type="ARBA" id="ARBA00006295"/>
    </source>
</evidence>
<dbReference type="PANTHER" id="PTHR33375:SF1">
    <property type="entry name" value="CHROMOSOME-PARTITIONING PROTEIN PARB-RELATED"/>
    <property type="match status" value="1"/>
</dbReference>
<dbReference type="Pfam" id="PF07506">
    <property type="entry name" value="RepB"/>
    <property type="match status" value="1"/>
</dbReference>
<dbReference type="GO" id="GO:0007059">
    <property type="term" value="P:chromosome segregation"/>
    <property type="evidence" value="ECO:0007669"/>
    <property type="project" value="TreeGrafter"/>
</dbReference>
<protein>
    <submittedName>
        <fullName evidence="4">Plasmid partitioning protein RepB</fullName>
    </submittedName>
</protein>
<dbReference type="SUPFAM" id="SSF110849">
    <property type="entry name" value="ParB/Sulfiredoxin"/>
    <property type="match status" value="1"/>
</dbReference>
<dbReference type="Proteomes" id="UP000244755">
    <property type="component" value="Chromosome 1"/>
</dbReference>
<dbReference type="Gene3D" id="3.90.1530.30">
    <property type="match status" value="1"/>
</dbReference>
<feature type="region of interest" description="Disordered" evidence="2">
    <location>
        <begin position="1"/>
        <end position="85"/>
    </location>
</feature>
<dbReference type="InterPro" id="IPR004437">
    <property type="entry name" value="ParB/RepB/Spo0J"/>
</dbReference>
<dbReference type="InterPro" id="IPR036086">
    <property type="entry name" value="ParB/Sulfiredoxin_sf"/>
</dbReference>
<sequence>MSRKSNLDALFGAKPLPKPQPAPASDPEAAPAPEPEAFAAANVTPSESEFAAANPRAPDSHVQEPRAQEPRAQEPRVPERNRSGAVRAMSSTLRGLAARADAAAEIEAGTVVIEIEPDRIDDSFIADRVADANDPGLPALVESIRESGQQVPILVRPHPSSPERYQVAYGRRRIQAARRLARPVRAVVRPLTDAELVVAQGKENLERQDLSYIERAFFALRLEEHGFPRATITAAMGVGKGDLSTLISVARTVPAEIVRAIGPAPAAGRPRWMLLAERIKAAQAGRIAGLIADPGFQAKPTNERFTAVLNALAPPAAKRPAPQLWSDEAGRFIARIERTPDRVALSFDETLEPGLADYVLDRLPEILAAYRAGRAKP</sequence>
<accession>A0A2R4WLF2</accession>
<comment type="similarity">
    <text evidence="1">Belongs to the ParB family.</text>
</comment>
<dbReference type="NCBIfam" id="TIGR00180">
    <property type="entry name" value="parB_part"/>
    <property type="match status" value="1"/>
</dbReference>
<evidence type="ECO:0000259" key="3">
    <source>
        <dbReference type="SMART" id="SM00470"/>
    </source>
</evidence>
<dbReference type="InterPro" id="IPR017819">
    <property type="entry name" value="Plasmid_partition_RepB"/>
</dbReference>
<gene>
    <name evidence="4" type="primary">repB</name>
    <name evidence="4" type="ORF">DA075_16730</name>
</gene>
<dbReference type="CDD" id="cd16405">
    <property type="entry name" value="RepB_like_N"/>
    <property type="match status" value="1"/>
</dbReference>
<dbReference type="GO" id="GO:0003677">
    <property type="term" value="F:DNA binding"/>
    <property type="evidence" value="ECO:0007669"/>
    <property type="project" value="InterPro"/>
</dbReference>
<keyword evidence="5" id="KW-1185">Reference proteome</keyword>
<dbReference type="InterPro" id="IPR011111">
    <property type="entry name" value="Plasmid_RepB"/>
</dbReference>
<dbReference type="KEGG" id="mee:DA075_16730"/>
<dbReference type="AlphaFoldDB" id="A0A2R4WLF2"/>
<dbReference type="GO" id="GO:0005694">
    <property type="term" value="C:chromosome"/>
    <property type="evidence" value="ECO:0007669"/>
    <property type="project" value="TreeGrafter"/>
</dbReference>
<dbReference type="InterPro" id="IPR037972">
    <property type="entry name" value="RepB_N"/>
</dbReference>
<dbReference type="InterPro" id="IPR050336">
    <property type="entry name" value="Chromosome_partition/occlusion"/>
</dbReference>
<evidence type="ECO:0000256" key="2">
    <source>
        <dbReference type="SAM" id="MobiDB-lite"/>
    </source>
</evidence>